<feature type="non-terminal residue" evidence="1">
    <location>
        <position position="341"/>
    </location>
</feature>
<comment type="caution">
    <text evidence="1">The sequence shown here is derived from an EMBL/GenBank/DDBJ whole genome shotgun (WGS) entry which is preliminary data.</text>
</comment>
<dbReference type="PANTHER" id="PTHR33266">
    <property type="entry name" value="CHROMOSOME 15, WHOLE GENOME SHOTGUN SEQUENCE"/>
    <property type="match status" value="1"/>
</dbReference>
<gene>
    <name evidence="1" type="ORF">EUX98_g8375</name>
</gene>
<dbReference type="OrthoDB" id="2804161at2759"/>
<keyword evidence="2" id="KW-1185">Reference proteome</keyword>
<proteinExistence type="predicted"/>
<dbReference type="AlphaFoldDB" id="A0A4S4M7Z8"/>
<dbReference type="EMBL" id="SGPM01000449">
    <property type="protein sequence ID" value="THH21442.1"/>
    <property type="molecule type" value="Genomic_DNA"/>
</dbReference>
<dbReference type="Proteomes" id="UP000308730">
    <property type="component" value="Unassembled WGS sequence"/>
</dbReference>
<organism evidence="1 2">
    <name type="scientific">Antrodiella citrinella</name>
    <dbReference type="NCBI Taxonomy" id="2447956"/>
    <lineage>
        <taxon>Eukaryota</taxon>
        <taxon>Fungi</taxon>
        <taxon>Dikarya</taxon>
        <taxon>Basidiomycota</taxon>
        <taxon>Agaricomycotina</taxon>
        <taxon>Agaricomycetes</taxon>
        <taxon>Polyporales</taxon>
        <taxon>Steccherinaceae</taxon>
        <taxon>Antrodiella</taxon>
    </lineage>
</organism>
<name>A0A4S4M7Z8_9APHY</name>
<protein>
    <submittedName>
        <fullName evidence="1">Uncharacterized protein</fullName>
    </submittedName>
</protein>
<evidence type="ECO:0000313" key="1">
    <source>
        <dbReference type="EMBL" id="THH21442.1"/>
    </source>
</evidence>
<evidence type="ECO:0000313" key="2">
    <source>
        <dbReference type="Proteomes" id="UP000308730"/>
    </source>
</evidence>
<reference evidence="1 2" key="1">
    <citation type="submission" date="2019-02" db="EMBL/GenBank/DDBJ databases">
        <title>Genome sequencing of the rare red list fungi Antrodiella citrinella (Flaviporus citrinellus).</title>
        <authorList>
            <person name="Buettner E."/>
            <person name="Kellner H."/>
        </authorList>
    </citation>
    <scope>NUCLEOTIDE SEQUENCE [LARGE SCALE GENOMIC DNA]</scope>
    <source>
        <strain evidence="1 2">DSM 108506</strain>
    </source>
</reference>
<sequence>MSRSWKETVGQLVRRPTFPSHVSLLEGDSWAGSQTPMPCSWKVFRPQFNSTHPTVCPVADVSRIPPLSCVDEFSRASFVIPMNLRNPTARGFPPSDDEVYHFFEPKLLRGMSPDVLRVHVTAFILALFEECKKAIATVMEDERLRDNDPREWLRNKGAAWFRDKMTEGQTIASQGEYRVNFYKSVVARAQQIVLAKGGYSGLMVKEKESSPEPIKFASAGELSVVDTANTLIQLWDVKDKSPRKGEPLLYMAFDEAHTLMGPDDVASAFTHLRKILRSVRQFPLFAIFLSTTAQIPQFVPPKEDDSSARVQSGELSVIPPFCTLGWDQCAAPFPDPMTLSQ</sequence>
<accession>A0A4S4M7Z8</accession>
<dbReference type="PANTHER" id="PTHR33266:SF1">
    <property type="entry name" value="F-BOX DOMAIN-CONTAINING PROTEIN"/>
    <property type="match status" value="1"/>
</dbReference>